<evidence type="ECO:0000256" key="1">
    <source>
        <dbReference type="ARBA" id="ARBA00009175"/>
    </source>
</evidence>
<keyword evidence="3 4" id="KW-0732">Signal</keyword>
<evidence type="ECO:0000313" key="5">
    <source>
        <dbReference type="EMBL" id="MFD2704542.1"/>
    </source>
</evidence>
<dbReference type="InterPro" id="IPR050682">
    <property type="entry name" value="ModA/WtpA"/>
</dbReference>
<dbReference type="RefSeq" id="WP_380711816.1">
    <property type="nucleotide sequence ID" value="NZ_JBHUML010000002.1"/>
</dbReference>
<dbReference type="SUPFAM" id="SSF53850">
    <property type="entry name" value="Periplasmic binding protein-like II"/>
    <property type="match status" value="1"/>
</dbReference>
<comment type="similarity">
    <text evidence="1">Belongs to the bacterial solute-binding protein ModA family.</text>
</comment>
<dbReference type="EMBL" id="JBHUML010000002">
    <property type="protein sequence ID" value="MFD2704542.1"/>
    <property type="molecule type" value="Genomic_DNA"/>
</dbReference>
<dbReference type="InterPro" id="IPR041879">
    <property type="entry name" value="YvgL-like_PBP2"/>
</dbReference>
<dbReference type="Pfam" id="PF13531">
    <property type="entry name" value="SBP_bac_11"/>
    <property type="match status" value="1"/>
</dbReference>
<dbReference type="Proteomes" id="UP001597520">
    <property type="component" value="Unassembled WGS sequence"/>
</dbReference>
<feature type="signal peptide" evidence="4">
    <location>
        <begin position="1"/>
        <end position="24"/>
    </location>
</feature>
<dbReference type="Gene3D" id="3.40.190.10">
    <property type="entry name" value="Periplasmic binding protein-like II"/>
    <property type="match status" value="2"/>
</dbReference>
<comment type="caution">
    <text evidence="5">The sequence shown here is derived from an EMBL/GenBank/DDBJ whole genome shotgun (WGS) entry which is preliminary data.</text>
</comment>
<dbReference type="CDD" id="cd13537">
    <property type="entry name" value="PBP2_YvgL_like"/>
    <property type="match status" value="1"/>
</dbReference>
<evidence type="ECO:0000256" key="3">
    <source>
        <dbReference type="ARBA" id="ARBA00022729"/>
    </source>
</evidence>
<keyword evidence="6" id="KW-1185">Reference proteome</keyword>
<dbReference type="PIRSF" id="PIRSF004846">
    <property type="entry name" value="ModA"/>
    <property type="match status" value="1"/>
</dbReference>
<dbReference type="PANTHER" id="PTHR30632">
    <property type="entry name" value="MOLYBDATE-BINDING PERIPLASMIC PROTEIN"/>
    <property type="match status" value="1"/>
</dbReference>
<keyword evidence="2" id="KW-0479">Metal-binding</keyword>
<dbReference type="NCBIfam" id="TIGR01256">
    <property type="entry name" value="modA"/>
    <property type="match status" value="1"/>
</dbReference>
<evidence type="ECO:0000313" key="6">
    <source>
        <dbReference type="Proteomes" id="UP001597520"/>
    </source>
</evidence>
<protein>
    <submittedName>
        <fullName evidence="5">Molybdate ABC transporter substrate-binding protein</fullName>
    </submittedName>
</protein>
<feature type="chain" id="PRO_5046047955" evidence="4">
    <location>
        <begin position="25"/>
        <end position="265"/>
    </location>
</feature>
<evidence type="ECO:0000256" key="2">
    <source>
        <dbReference type="ARBA" id="ARBA00022723"/>
    </source>
</evidence>
<proteinExistence type="inferred from homology"/>
<sequence>MAGRRLLRNALFLPGILMMLSACRDGEPAQGDGQTELVVAAASSLQDVTKDIEAAFENDHPDVELTFHFGSSGSLKQQIARGAPVDMFISASAEHVEELIQEGRMRQADTQNMMKNRLVLITPAEDSSSITRVKDLTAGSLKTAAGVPESVPAGAYAKETLEYYGIWNEIEDKLVRAKNVRQVLTYVENGNVDAGFVYKTDALLSSKVQVVKEIKEGAVTPIIYPAGIVTGTKQKEASQELLAFLAGGKIPAIVSEYGFETETMN</sequence>
<accession>A0ABW5T061</accession>
<name>A0ABW5T061_9BACI</name>
<gene>
    <name evidence="5" type="primary">modA</name>
    <name evidence="5" type="ORF">ACFSUB_03615</name>
</gene>
<dbReference type="InterPro" id="IPR005950">
    <property type="entry name" value="ModA"/>
</dbReference>
<dbReference type="PANTHER" id="PTHR30632:SF0">
    <property type="entry name" value="SULFATE-BINDING PROTEIN"/>
    <property type="match status" value="1"/>
</dbReference>
<organism evidence="5 6">
    <name type="scientific">Salibacterium lacus</name>
    <dbReference type="NCBI Taxonomy" id="1898109"/>
    <lineage>
        <taxon>Bacteria</taxon>
        <taxon>Bacillati</taxon>
        <taxon>Bacillota</taxon>
        <taxon>Bacilli</taxon>
        <taxon>Bacillales</taxon>
        <taxon>Bacillaceae</taxon>
    </lineage>
</organism>
<evidence type="ECO:0000256" key="4">
    <source>
        <dbReference type="SAM" id="SignalP"/>
    </source>
</evidence>
<dbReference type="PROSITE" id="PS51257">
    <property type="entry name" value="PROKAR_LIPOPROTEIN"/>
    <property type="match status" value="1"/>
</dbReference>
<reference evidence="6" key="1">
    <citation type="journal article" date="2019" name="Int. J. Syst. Evol. Microbiol.">
        <title>The Global Catalogue of Microorganisms (GCM) 10K type strain sequencing project: providing services to taxonomists for standard genome sequencing and annotation.</title>
        <authorList>
            <consortium name="The Broad Institute Genomics Platform"/>
            <consortium name="The Broad Institute Genome Sequencing Center for Infectious Disease"/>
            <person name="Wu L."/>
            <person name="Ma J."/>
        </authorList>
    </citation>
    <scope>NUCLEOTIDE SEQUENCE [LARGE SCALE GENOMIC DNA]</scope>
    <source>
        <strain evidence="6">KCTC 33792</strain>
    </source>
</reference>